<accession>A0A139LTQ4</accession>
<organism evidence="2">
    <name type="scientific">Bacteroides intestinalis</name>
    <dbReference type="NCBI Taxonomy" id="329854"/>
    <lineage>
        <taxon>Bacteria</taxon>
        <taxon>Pseudomonadati</taxon>
        <taxon>Bacteroidota</taxon>
        <taxon>Bacteroidia</taxon>
        <taxon>Bacteroidales</taxon>
        <taxon>Bacteroidaceae</taxon>
        <taxon>Bacteroides</taxon>
    </lineage>
</organism>
<name>A0A139LTQ4_9BACE</name>
<evidence type="ECO:0000256" key="1">
    <source>
        <dbReference type="SAM" id="Phobius"/>
    </source>
</evidence>
<comment type="caution">
    <text evidence="2">The sequence shown here is derived from an EMBL/GenBank/DDBJ whole genome shotgun (WGS) entry which is preliminary data.</text>
</comment>
<feature type="transmembrane region" description="Helical" evidence="1">
    <location>
        <begin position="20"/>
        <end position="38"/>
    </location>
</feature>
<dbReference type="EMBL" id="LTDF01000039">
    <property type="protein sequence ID" value="KXT54831.1"/>
    <property type="molecule type" value="Genomic_DNA"/>
</dbReference>
<keyword evidence="1" id="KW-0812">Transmembrane</keyword>
<dbReference type="Proteomes" id="UP000070319">
    <property type="component" value="Unassembled WGS sequence"/>
</dbReference>
<reference evidence="2 3" key="1">
    <citation type="submission" date="2016-02" db="EMBL/GenBank/DDBJ databases">
        <authorList>
            <person name="Wen L."/>
            <person name="He K."/>
            <person name="Yang H."/>
        </authorList>
    </citation>
    <scope>NUCLEOTIDE SEQUENCE [LARGE SCALE GENOMIC DNA]</scope>
    <source>
        <strain evidence="2 3">KLE1704</strain>
    </source>
</reference>
<dbReference type="AlphaFoldDB" id="A0A139LTQ4"/>
<evidence type="ECO:0000313" key="2">
    <source>
        <dbReference type="EMBL" id="KXT54831.1"/>
    </source>
</evidence>
<protein>
    <submittedName>
        <fullName evidence="2">Uncharacterized protein</fullName>
    </submittedName>
</protein>
<evidence type="ECO:0000313" key="3">
    <source>
        <dbReference type="Proteomes" id="UP000070319"/>
    </source>
</evidence>
<sequence length="48" mass="5741">MPFLIGCHTYFHVSACLLYYFRNSNIGIFLKFCIYVSLKGYMRNLRII</sequence>
<gene>
    <name evidence="2" type="ORF">HMPREF2531_00521</name>
</gene>
<keyword evidence="1" id="KW-1133">Transmembrane helix</keyword>
<proteinExistence type="predicted"/>
<keyword evidence="1" id="KW-0472">Membrane</keyword>